<dbReference type="AlphaFoldDB" id="A0A7W8QPJ0"/>
<feature type="transmembrane region" description="Helical" evidence="6">
    <location>
        <begin position="293"/>
        <end position="314"/>
    </location>
</feature>
<comment type="caution">
    <text evidence="7">The sequence shown here is derived from an EMBL/GenBank/DDBJ whole genome shotgun (WGS) entry which is preliminary data.</text>
</comment>
<evidence type="ECO:0000313" key="8">
    <source>
        <dbReference type="Proteomes" id="UP000572635"/>
    </source>
</evidence>
<comment type="subcellular location">
    <subcellularLocation>
        <location evidence="1">Membrane</location>
        <topology evidence="1">Multi-pass membrane protein</topology>
    </subcellularLocation>
</comment>
<feature type="transmembrane region" description="Helical" evidence="6">
    <location>
        <begin position="256"/>
        <end position="281"/>
    </location>
</feature>
<proteinExistence type="inferred from homology"/>
<dbReference type="Proteomes" id="UP000572635">
    <property type="component" value="Unassembled WGS sequence"/>
</dbReference>
<feature type="transmembrane region" description="Helical" evidence="6">
    <location>
        <begin position="119"/>
        <end position="139"/>
    </location>
</feature>
<comment type="similarity">
    <text evidence="2">Belongs to the purine-cytosine permease (2.A.39) family.</text>
</comment>
<reference evidence="7 8" key="1">
    <citation type="submission" date="2020-08" db="EMBL/GenBank/DDBJ databases">
        <title>Sequencing the genomes of 1000 actinobacteria strains.</title>
        <authorList>
            <person name="Klenk H.-P."/>
        </authorList>
    </citation>
    <scope>NUCLEOTIDE SEQUENCE [LARGE SCALE GENOMIC DNA]</scope>
    <source>
        <strain evidence="7 8">DSM 44551</strain>
    </source>
</reference>
<keyword evidence="4 6" id="KW-1133">Transmembrane helix</keyword>
<dbReference type="CDD" id="cd10323">
    <property type="entry name" value="SLC-NCS1sbd"/>
    <property type="match status" value="1"/>
</dbReference>
<feature type="transmembrane region" description="Helical" evidence="6">
    <location>
        <begin position="175"/>
        <end position="193"/>
    </location>
</feature>
<dbReference type="InterPro" id="IPR045225">
    <property type="entry name" value="Uracil/uridine/allantoin_perm"/>
</dbReference>
<feature type="transmembrane region" description="Helical" evidence="6">
    <location>
        <begin position="335"/>
        <end position="357"/>
    </location>
</feature>
<feature type="transmembrane region" description="Helical" evidence="6">
    <location>
        <begin position="33"/>
        <end position="55"/>
    </location>
</feature>
<dbReference type="PANTHER" id="PTHR30618">
    <property type="entry name" value="NCS1 FAMILY PURINE/PYRIMIDINE TRANSPORTER"/>
    <property type="match status" value="1"/>
</dbReference>
<keyword evidence="3 6" id="KW-0812">Transmembrane</keyword>
<feature type="transmembrane region" description="Helical" evidence="6">
    <location>
        <begin position="213"/>
        <end position="235"/>
    </location>
</feature>
<dbReference type="InterPro" id="IPR001248">
    <property type="entry name" value="Pur-cyt_permease"/>
</dbReference>
<dbReference type="GO" id="GO:0005886">
    <property type="term" value="C:plasma membrane"/>
    <property type="evidence" value="ECO:0007669"/>
    <property type="project" value="TreeGrafter"/>
</dbReference>
<sequence length="508" mass="55392">MDASTPPRAAEERPGGHLLEESILPTWLNQRPISLWGFIWIWVGLAVVIVTFQYGANGVEGGISLPLVMLVVLTATMALAVIMTMTADIGTEHGLSFAVYLRAPFGTVGTHFPSVSRGIVAACWFGIQTYLGALAINGLVEYWTGFSSWPLWYAVFLAVQVANVALGIKAVERLASVAAPCILAISVWMYFTLDGIAELEGTNIWTFAAEGDTSLLAFFLVNMVVWAPLAVDIPSITRFAATFPGERRFLRRNRNIIAAQFVVLPLMQAWIAFIGAVSFIVTGNWNPIEVIQGQSTGFVLGVLLVMIVLAQWSTNTAANVVPAALNFINAAAPHLSYRMGVVLAGVVGTAVMPWLLLDNLFTFLSYYGGFIAGIAGIMIADYFVLRRRRLNVPDLYRADGQYRYLRGINPAALIAWLLASGLSVIWPEYAYVIGFPVAFAGYLVLMKTWILRRFPQAEIDAAADPDRADDAYLATSAGVSWVYDAQSRAFSRLATADLPERDAARSDI</sequence>
<name>A0A7W8QPJ0_9ACTN</name>
<protein>
    <submittedName>
        <fullName evidence="7">NCS1 family nucleobase:cation symporter-1</fullName>
    </submittedName>
</protein>
<keyword evidence="5 6" id="KW-0472">Membrane</keyword>
<keyword evidence="8" id="KW-1185">Reference proteome</keyword>
<feature type="transmembrane region" description="Helical" evidence="6">
    <location>
        <begin position="151"/>
        <end position="168"/>
    </location>
</feature>
<gene>
    <name evidence="7" type="ORF">HDA36_003320</name>
</gene>
<evidence type="ECO:0000256" key="4">
    <source>
        <dbReference type="ARBA" id="ARBA00022989"/>
    </source>
</evidence>
<organism evidence="7 8">
    <name type="scientific">Nocardiopsis composta</name>
    <dbReference type="NCBI Taxonomy" id="157465"/>
    <lineage>
        <taxon>Bacteria</taxon>
        <taxon>Bacillati</taxon>
        <taxon>Actinomycetota</taxon>
        <taxon>Actinomycetes</taxon>
        <taxon>Streptosporangiales</taxon>
        <taxon>Nocardiopsidaceae</taxon>
        <taxon>Nocardiopsis</taxon>
    </lineage>
</organism>
<evidence type="ECO:0000256" key="1">
    <source>
        <dbReference type="ARBA" id="ARBA00004141"/>
    </source>
</evidence>
<dbReference type="PANTHER" id="PTHR30618:SF0">
    <property type="entry name" value="PURINE-URACIL PERMEASE NCS1"/>
    <property type="match status" value="1"/>
</dbReference>
<evidence type="ECO:0000256" key="2">
    <source>
        <dbReference type="ARBA" id="ARBA00008974"/>
    </source>
</evidence>
<evidence type="ECO:0000256" key="6">
    <source>
        <dbReference type="SAM" id="Phobius"/>
    </source>
</evidence>
<dbReference type="EMBL" id="JACHDB010000001">
    <property type="protein sequence ID" value="MBB5433236.1"/>
    <property type="molecule type" value="Genomic_DNA"/>
</dbReference>
<evidence type="ECO:0000256" key="5">
    <source>
        <dbReference type="ARBA" id="ARBA00023136"/>
    </source>
</evidence>
<evidence type="ECO:0000256" key="3">
    <source>
        <dbReference type="ARBA" id="ARBA00022692"/>
    </source>
</evidence>
<feature type="transmembrane region" description="Helical" evidence="6">
    <location>
        <begin position="429"/>
        <end position="445"/>
    </location>
</feature>
<feature type="transmembrane region" description="Helical" evidence="6">
    <location>
        <begin position="67"/>
        <end position="87"/>
    </location>
</feature>
<evidence type="ECO:0000313" key="7">
    <source>
        <dbReference type="EMBL" id="MBB5433236.1"/>
    </source>
</evidence>
<dbReference type="RefSeq" id="WP_184392800.1">
    <property type="nucleotide sequence ID" value="NZ_BAAAJD010000143.1"/>
</dbReference>
<feature type="transmembrane region" description="Helical" evidence="6">
    <location>
        <begin position="404"/>
        <end position="423"/>
    </location>
</feature>
<accession>A0A7W8QPJ0</accession>
<dbReference type="GO" id="GO:0015205">
    <property type="term" value="F:nucleobase transmembrane transporter activity"/>
    <property type="evidence" value="ECO:0007669"/>
    <property type="project" value="TreeGrafter"/>
</dbReference>
<dbReference type="Gene3D" id="1.10.4160.10">
    <property type="entry name" value="Hydantoin permease"/>
    <property type="match status" value="1"/>
</dbReference>
<dbReference type="Pfam" id="PF02133">
    <property type="entry name" value="Transp_cyt_pur"/>
    <property type="match status" value="1"/>
</dbReference>
<feature type="transmembrane region" description="Helical" evidence="6">
    <location>
        <begin position="363"/>
        <end position="384"/>
    </location>
</feature>